<gene>
    <name evidence="1" type="primary">purH_3</name>
    <name evidence="1" type="ORF">NCTC10975_04102</name>
</gene>
<dbReference type="PANTHER" id="PTHR11692:SF0">
    <property type="entry name" value="BIFUNCTIONAL PURINE BIOSYNTHESIS PROTEIN ATIC"/>
    <property type="match status" value="1"/>
</dbReference>
<evidence type="ECO:0000313" key="1">
    <source>
        <dbReference type="EMBL" id="SPZ01455.1"/>
    </source>
</evidence>
<organism evidence="1 2">
    <name type="scientific">Proteus mirabilis</name>
    <dbReference type="NCBI Taxonomy" id="584"/>
    <lineage>
        <taxon>Bacteria</taxon>
        <taxon>Pseudomonadati</taxon>
        <taxon>Pseudomonadota</taxon>
        <taxon>Gammaproteobacteria</taxon>
        <taxon>Enterobacterales</taxon>
        <taxon>Morganellaceae</taxon>
        <taxon>Proteus</taxon>
    </lineage>
</organism>
<accession>A0A2X2CMR6</accession>
<dbReference type="SUPFAM" id="SSF52335">
    <property type="entry name" value="Methylglyoxal synthase-like"/>
    <property type="match status" value="1"/>
</dbReference>
<reference evidence="1 2" key="1">
    <citation type="submission" date="2018-06" db="EMBL/GenBank/DDBJ databases">
        <authorList>
            <consortium name="Pathogen Informatics"/>
            <person name="Doyle S."/>
        </authorList>
    </citation>
    <scope>NUCLEOTIDE SEQUENCE [LARGE SCALE GENOMIC DNA]</scope>
    <source>
        <strain evidence="1 2">NCTC10975</strain>
    </source>
</reference>
<dbReference type="Gene3D" id="3.40.50.1380">
    <property type="entry name" value="Methylglyoxal synthase-like domain"/>
    <property type="match status" value="1"/>
</dbReference>
<evidence type="ECO:0000313" key="2">
    <source>
        <dbReference type="Proteomes" id="UP000251485"/>
    </source>
</evidence>
<dbReference type="EMBL" id="UAUE01000027">
    <property type="protein sequence ID" value="SPZ01455.1"/>
    <property type="molecule type" value="Genomic_DNA"/>
</dbReference>
<protein>
    <submittedName>
        <fullName evidence="1">Bifunctional purine biosynthesis protein</fullName>
    </submittedName>
</protein>
<dbReference type="GO" id="GO:0004643">
    <property type="term" value="F:phosphoribosylaminoimidazolecarboxamide formyltransferase activity"/>
    <property type="evidence" value="ECO:0007669"/>
    <property type="project" value="InterPro"/>
</dbReference>
<dbReference type="GO" id="GO:0003937">
    <property type="term" value="F:IMP cyclohydrolase activity"/>
    <property type="evidence" value="ECO:0007669"/>
    <property type="project" value="InterPro"/>
</dbReference>
<proteinExistence type="predicted"/>
<sequence length="63" mass="6932">MIFVLSTWLLSIFIPLLKTVARPDCSLADAVENIDIGGPTMVRSAAKNHKDVTIVVNSNDYEK</sequence>
<dbReference type="InterPro" id="IPR002695">
    <property type="entry name" value="PurH-like"/>
</dbReference>
<dbReference type="AlphaFoldDB" id="A0A2X2CMR6"/>
<dbReference type="GO" id="GO:0006189">
    <property type="term" value="P:'de novo' IMP biosynthetic process"/>
    <property type="evidence" value="ECO:0007669"/>
    <property type="project" value="TreeGrafter"/>
</dbReference>
<dbReference type="Proteomes" id="UP000251485">
    <property type="component" value="Unassembled WGS sequence"/>
</dbReference>
<dbReference type="InterPro" id="IPR036914">
    <property type="entry name" value="MGS-like_dom_sf"/>
</dbReference>
<name>A0A2X2CMR6_PROMI</name>
<dbReference type="PANTHER" id="PTHR11692">
    <property type="entry name" value="BIFUNCTIONAL PURINE BIOSYNTHESIS PROTEIN PURH"/>
    <property type="match status" value="1"/>
</dbReference>
<dbReference type="GO" id="GO:0005829">
    <property type="term" value="C:cytosol"/>
    <property type="evidence" value="ECO:0007669"/>
    <property type="project" value="TreeGrafter"/>
</dbReference>